<dbReference type="PROSITE" id="PS51210">
    <property type="entry name" value="PLA2C"/>
    <property type="match status" value="1"/>
</dbReference>
<dbReference type="SUPFAM" id="SSF52151">
    <property type="entry name" value="FabD/lysophospholipase-like"/>
    <property type="match status" value="1"/>
</dbReference>
<organism evidence="9 10">
    <name type="scientific">Phakopsora pachyrhizi</name>
    <name type="common">Asian soybean rust disease fungus</name>
    <dbReference type="NCBI Taxonomy" id="170000"/>
    <lineage>
        <taxon>Eukaryota</taxon>
        <taxon>Fungi</taxon>
        <taxon>Dikarya</taxon>
        <taxon>Basidiomycota</taxon>
        <taxon>Pucciniomycotina</taxon>
        <taxon>Pucciniomycetes</taxon>
        <taxon>Pucciniales</taxon>
        <taxon>Phakopsoraceae</taxon>
        <taxon>Phakopsora</taxon>
    </lineage>
</organism>
<evidence type="ECO:0000259" key="8">
    <source>
        <dbReference type="PROSITE" id="PS51210"/>
    </source>
</evidence>
<keyword evidence="4 5" id="KW-0443">Lipid metabolism</keyword>
<dbReference type="PANTHER" id="PTHR10728:SF40">
    <property type="entry name" value="PATATIN FAMILY PROTEIN"/>
    <property type="match status" value="1"/>
</dbReference>
<feature type="region of interest" description="Disordered" evidence="7">
    <location>
        <begin position="534"/>
        <end position="605"/>
    </location>
</feature>
<feature type="domain" description="PLA2c" evidence="8">
    <location>
        <begin position="116"/>
        <end position="714"/>
    </location>
</feature>
<dbReference type="Proteomes" id="UP001153365">
    <property type="component" value="Unassembled WGS sequence"/>
</dbReference>
<keyword evidence="2 5" id="KW-0378">Hydrolase</keyword>
<dbReference type="EC" id="3.1.1.5" evidence="6"/>
<comment type="similarity">
    <text evidence="1 6">Belongs to the lysophospholipase family.</text>
</comment>
<comment type="caution">
    <text evidence="9">The sequence shown here is derived from an EMBL/GenBank/DDBJ whole genome shotgun (WGS) entry which is preliminary data.</text>
</comment>
<evidence type="ECO:0000313" key="9">
    <source>
        <dbReference type="EMBL" id="CAH7668862.1"/>
    </source>
</evidence>
<keyword evidence="3 5" id="KW-0442">Lipid degradation</keyword>
<evidence type="ECO:0000256" key="4">
    <source>
        <dbReference type="ARBA" id="ARBA00023098"/>
    </source>
</evidence>
<evidence type="ECO:0000256" key="5">
    <source>
        <dbReference type="PROSITE-ProRule" id="PRU00555"/>
    </source>
</evidence>
<dbReference type="SMART" id="SM00022">
    <property type="entry name" value="PLAc"/>
    <property type="match status" value="1"/>
</dbReference>
<evidence type="ECO:0000256" key="6">
    <source>
        <dbReference type="RuleBase" id="RU362103"/>
    </source>
</evidence>
<reference evidence="9" key="1">
    <citation type="submission" date="2022-06" db="EMBL/GenBank/DDBJ databases">
        <authorList>
            <consortium name="SYNGENTA / RWTH Aachen University"/>
        </authorList>
    </citation>
    <scope>NUCLEOTIDE SEQUENCE</scope>
</reference>
<dbReference type="GO" id="GO:0005829">
    <property type="term" value="C:cytosol"/>
    <property type="evidence" value="ECO:0007669"/>
    <property type="project" value="TreeGrafter"/>
</dbReference>
<dbReference type="GO" id="GO:0004622">
    <property type="term" value="F:phosphatidylcholine lysophospholipase activity"/>
    <property type="evidence" value="ECO:0007669"/>
    <property type="project" value="UniProtKB-EC"/>
</dbReference>
<name>A0AAV0ANM8_PHAPC</name>
<dbReference type="GO" id="GO:0016740">
    <property type="term" value="F:transferase activity"/>
    <property type="evidence" value="ECO:0007669"/>
    <property type="project" value="UniProtKB-KW"/>
</dbReference>
<evidence type="ECO:0000256" key="7">
    <source>
        <dbReference type="SAM" id="MobiDB-lite"/>
    </source>
</evidence>
<dbReference type="InterPro" id="IPR002642">
    <property type="entry name" value="LysoPLipase_cat_dom"/>
</dbReference>
<dbReference type="InterPro" id="IPR016035">
    <property type="entry name" value="Acyl_Trfase/lysoPLipase"/>
</dbReference>
<dbReference type="EMBL" id="CALTRL010000614">
    <property type="protein sequence ID" value="CAH7668862.1"/>
    <property type="molecule type" value="Genomic_DNA"/>
</dbReference>
<protein>
    <recommendedName>
        <fullName evidence="6">Lysophospholipase</fullName>
        <ecNumber evidence="6">3.1.1.5</ecNumber>
    </recommendedName>
</protein>
<dbReference type="PANTHER" id="PTHR10728">
    <property type="entry name" value="CYTOSOLIC PHOSPHOLIPASE A2"/>
    <property type="match status" value="1"/>
</dbReference>
<keyword evidence="10" id="KW-1185">Reference proteome</keyword>
<evidence type="ECO:0000256" key="1">
    <source>
        <dbReference type="ARBA" id="ARBA00008780"/>
    </source>
</evidence>
<feature type="compositionally biased region" description="Basic and acidic residues" evidence="7">
    <location>
        <begin position="594"/>
        <end position="605"/>
    </location>
</feature>
<dbReference type="GO" id="GO:0004623">
    <property type="term" value="F:phospholipase A2 activity"/>
    <property type="evidence" value="ECO:0007669"/>
    <property type="project" value="TreeGrafter"/>
</dbReference>
<keyword evidence="9" id="KW-0808">Transferase</keyword>
<dbReference type="Gene3D" id="3.40.1090.10">
    <property type="entry name" value="Cytosolic phospholipase A2 catalytic domain"/>
    <property type="match status" value="1"/>
</dbReference>
<sequence>MQLFGKLAHQFSNSFGSFRRLPRLRSDVLLRITSGSLALASGAAFLKSRLVSRCDQADPGNGDGTQTSWIPFKGIKSQLETISERYSQILAELSGESGSLYHTVLRESSTDLELHPELEWSASVRLGTEIGLCERAFNRRRKRKIKRAFSNLIGVDESIIDERDLPIVGIAASGGGYRAMTFTTGCLLGARNSGILDVTSYVAGISGSCWALAVWYSLADGNLDKLRSHLMSRITTPFLDLSNLGLLVEKPTDKYLLSGLIAKASTNTDSLSLVDIYGTLVSSRLLVPDDISKLDFRHLKISNQRRLLDGSLPLPIYCTINHLLAHERTESLLEKKSRDSVQDFAQNQSFTSSSYHWYELTPYEVGSEDVGAFIPTWALGRVFEDGKDIKRSPELSLSILNGIFASAFTATLAHYYNEVKNGLGGLPFFSVVENYVSRFETDLAALHPFPPAELPNFLYGLRGSLKPALPASIVEGKTLGLLDAGAELNIPYVPLYRRECDVIISLDASADSQDVWFTKAEEYAKKFGMKTWPSVKYPESEDKKNPQDTMTSKSNKRSGIAVEKSKQQALSESQKNDETTKDSTPSDDGNPFPAKKEAAPSRSEVEEPLGVCNIWVGDSKDPNNCRMDRVDEDLVMKRNGPVLIYIPLTPGEGLEDPSELWSTWNFAYTPDQTNQLMSLSEKNFRTGEKEMVKVLRSIWKRKRDQRLKVENSRK</sequence>
<gene>
    <name evidence="9" type="ORF">PPACK8108_LOCUS3425</name>
</gene>
<comment type="catalytic activity">
    <reaction evidence="6">
        <text>a 1-acyl-sn-glycero-3-phosphocholine + H2O = sn-glycerol 3-phosphocholine + a fatty acid + H(+)</text>
        <dbReference type="Rhea" id="RHEA:15177"/>
        <dbReference type="ChEBI" id="CHEBI:15377"/>
        <dbReference type="ChEBI" id="CHEBI:15378"/>
        <dbReference type="ChEBI" id="CHEBI:16870"/>
        <dbReference type="ChEBI" id="CHEBI:28868"/>
        <dbReference type="ChEBI" id="CHEBI:58168"/>
        <dbReference type="EC" id="3.1.1.5"/>
    </reaction>
</comment>
<accession>A0AAV0ANM8</accession>
<dbReference type="GO" id="GO:0046475">
    <property type="term" value="P:glycerophospholipid catabolic process"/>
    <property type="evidence" value="ECO:0007669"/>
    <property type="project" value="TreeGrafter"/>
</dbReference>
<evidence type="ECO:0000256" key="2">
    <source>
        <dbReference type="ARBA" id="ARBA00022801"/>
    </source>
</evidence>
<dbReference type="Pfam" id="PF01735">
    <property type="entry name" value="PLA2_B"/>
    <property type="match status" value="1"/>
</dbReference>
<dbReference type="AlphaFoldDB" id="A0AAV0ANM8"/>
<evidence type="ECO:0000313" key="10">
    <source>
        <dbReference type="Proteomes" id="UP001153365"/>
    </source>
</evidence>
<proteinExistence type="inferred from homology"/>
<evidence type="ECO:0000256" key="3">
    <source>
        <dbReference type="ARBA" id="ARBA00022963"/>
    </source>
</evidence>